<comment type="similarity">
    <text evidence="1">Belongs to the SfsA family.</text>
</comment>
<dbReference type="Pfam" id="PF03749">
    <property type="entry name" value="SfsA"/>
    <property type="match status" value="1"/>
</dbReference>
<dbReference type="InterPro" id="IPR005224">
    <property type="entry name" value="SfsA"/>
</dbReference>
<dbReference type="GO" id="GO:0003677">
    <property type="term" value="F:DNA binding"/>
    <property type="evidence" value="ECO:0007669"/>
    <property type="project" value="InterPro"/>
</dbReference>
<keyword evidence="5" id="KW-1185">Reference proteome</keyword>
<dbReference type="EMBL" id="CP042909">
    <property type="protein sequence ID" value="QJA05380.1"/>
    <property type="molecule type" value="Genomic_DNA"/>
</dbReference>
<evidence type="ECO:0000259" key="2">
    <source>
        <dbReference type="Pfam" id="PF03749"/>
    </source>
</evidence>
<dbReference type="PANTHER" id="PTHR30545">
    <property type="entry name" value="SUGAR FERMENTATION STIMULATION PROTEIN A"/>
    <property type="match status" value="1"/>
</dbReference>
<dbReference type="NCBIfam" id="TIGR00230">
    <property type="entry name" value="sfsA"/>
    <property type="match status" value="1"/>
</dbReference>
<dbReference type="InterPro" id="IPR040452">
    <property type="entry name" value="SfsA_C"/>
</dbReference>
<dbReference type="Proteomes" id="UP000501253">
    <property type="component" value="Chromosome"/>
</dbReference>
<dbReference type="AlphaFoldDB" id="A0A6H1WQE8"/>
<protein>
    <recommendedName>
        <fullName evidence="1">Sugar fermentation stimulation protein homolog</fullName>
    </recommendedName>
</protein>
<accession>A0A6H1WQE8</accession>
<organism evidence="4 5">
    <name type="scientific">Thermosulfurimonas marina</name>
    <dbReference type="NCBI Taxonomy" id="2047767"/>
    <lineage>
        <taxon>Bacteria</taxon>
        <taxon>Pseudomonadati</taxon>
        <taxon>Thermodesulfobacteriota</taxon>
        <taxon>Thermodesulfobacteria</taxon>
        <taxon>Thermodesulfobacteriales</taxon>
        <taxon>Thermodesulfobacteriaceae</taxon>
        <taxon>Thermosulfurimonas</taxon>
    </lineage>
</organism>
<evidence type="ECO:0000256" key="1">
    <source>
        <dbReference type="HAMAP-Rule" id="MF_00095"/>
    </source>
</evidence>
<proteinExistence type="inferred from homology"/>
<feature type="domain" description="SfsA N-terminal OB" evidence="3">
    <location>
        <begin position="35"/>
        <end position="98"/>
    </location>
</feature>
<dbReference type="InterPro" id="IPR041465">
    <property type="entry name" value="SfsA_N"/>
</dbReference>
<dbReference type="Gene3D" id="3.40.1350.60">
    <property type="match status" value="1"/>
</dbReference>
<gene>
    <name evidence="1 4" type="primary">sfsA</name>
    <name evidence="4" type="ORF">FVE67_00610</name>
</gene>
<evidence type="ECO:0000313" key="4">
    <source>
        <dbReference type="EMBL" id="QJA05380.1"/>
    </source>
</evidence>
<dbReference type="Gene3D" id="2.40.50.580">
    <property type="match status" value="1"/>
</dbReference>
<sequence length="249" mass="28293">MGNGGFDSEPSGKILSEVLSLHLLDIPYDEEGEFLSRPNRFLVRVLLKGREEEAHLHDPGRLPDLVQPGRPLALRYAARPGRRTRWDVLAVRICGYWCFCHSGYHRRVAANLLFLKRPFGEFSDFEAEPRAGQGRLDFKLETFGGPLWLEVKGVTWARGRTALFPDAPTERGLRHLQTLRSFLREGQRAGLLFLVFRKEAEEVRPAEEIQPAFAQALREALSEGLEARAFVLTYDGRGIFLAREIPVRA</sequence>
<feature type="domain" description="Sugar fermentation stimulation protein C-terminal" evidence="2">
    <location>
        <begin position="118"/>
        <end position="235"/>
    </location>
</feature>
<dbReference type="CDD" id="cd22357">
    <property type="entry name" value="SfsA-like"/>
    <property type="match status" value="1"/>
</dbReference>
<dbReference type="KEGG" id="tmai:FVE67_00610"/>
<evidence type="ECO:0000313" key="5">
    <source>
        <dbReference type="Proteomes" id="UP000501253"/>
    </source>
</evidence>
<dbReference type="Pfam" id="PF17746">
    <property type="entry name" value="SfsA_N"/>
    <property type="match status" value="1"/>
</dbReference>
<evidence type="ECO:0000259" key="3">
    <source>
        <dbReference type="Pfam" id="PF17746"/>
    </source>
</evidence>
<dbReference type="PANTHER" id="PTHR30545:SF2">
    <property type="entry name" value="SUGAR FERMENTATION STIMULATION PROTEIN A"/>
    <property type="match status" value="1"/>
</dbReference>
<dbReference type="HAMAP" id="MF_00095">
    <property type="entry name" value="SfsA"/>
    <property type="match status" value="1"/>
</dbReference>
<reference evidence="4 5" key="1">
    <citation type="submission" date="2019-08" db="EMBL/GenBank/DDBJ databases">
        <title>Complete genome sequence of Thermosulfurimonas marina SU872T, an anaerobic thermophilic chemolithoautotrophic bacterium isolated from a shallow marine hydrothermal vent.</title>
        <authorList>
            <person name="Allioux M."/>
            <person name="Jebbar M."/>
            <person name="Slobodkina G."/>
            <person name="Slobodkin A."/>
            <person name="Moalic Y."/>
            <person name="Frolova A."/>
            <person name="Shao Z."/>
            <person name="Alain K."/>
        </authorList>
    </citation>
    <scope>NUCLEOTIDE SEQUENCE [LARGE SCALE GENOMIC DNA]</scope>
    <source>
        <strain evidence="4 5">SU872</strain>
    </source>
</reference>
<name>A0A6H1WQE8_9BACT</name>